<keyword evidence="8" id="KW-1185">Reference proteome</keyword>
<organism evidence="7 8">
    <name type="scientific">Novipirellula artificiosorum</name>
    <dbReference type="NCBI Taxonomy" id="2528016"/>
    <lineage>
        <taxon>Bacteria</taxon>
        <taxon>Pseudomonadati</taxon>
        <taxon>Planctomycetota</taxon>
        <taxon>Planctomycetia</taxon>
        <taxon>Pirellulales</taxon>
        <taxon>Pirellulaceae</taxon>
        <taxon>Novipirellula</taxon>
    </lineage>
</organism>
<reference evidence="7 8" key="1">
    <citation type="submission" date="2019-02" db="EMBL/GenBank/DDBJ databases">
        <title>Deep-cultivation of Planctomycetes and their phenomic and genomic characterization uncovers novel biology.</title>
        <authorList>
            <person name="Wiegand S."/>
            <person name="Jogler M."/>
            <person name="Boedeker C."/>
            <person name="Pinto D."/>
            <person name="Vollmers J."/>
            <person name="Rivas-Marin E."/>
            <person name="Kohn T."/>
            <person name="Peeters S.H."/>
            <person name="Heuer A."/>
            <person name="Rast P."/>
            <person name="Oberbeckmann S."/>
            <person name="Bunk B."/>
            <person name="Jeske O."/>
            <person name="Meyerdierks A."/>
            <person name="Storesund J.E."/>
            <person name="Kallscheuer N."/>
            <person name="Luecker S."/>
            <person name="Lage O.M."/>
            <person name="Pohl T."/>
            <person name="Merkel B.J."/>
            <person name="Hornburger P."/>
            <person name="Mueller R.-W."/>
            <person name="Bruemmer F."/>
            <person name="Labrenz M."/>
            <person name="Spormann A.M."/>
            <person name="Op Den Camp H."/>
            <person name="Overmann J."/>
            <person name="Amann R."/>
            <person name="Jetten M.S.M."/>
            <person name="Mascher T."/>
            <person name="Medema M.H."/>
            <person name="Devos D.P."/>
            <person name="Kaster A.-K."/>
            <person name="Ovreas L."/>
            <person name="Rohde M."/>
            <person name="Galperin M.Y."/>
            <person name="Jogler C."/>
        </authorList>
    </citation>
    <scope>NUCLEOTIDE SEQUENCE [LARGE SCALE GENOMIC DNA]</scope>
    <source>
        <strain evidence="7 8">Poly41</strain>
    </source>
</reference>
<dbReference type="GO" id="GO:0005524">
    <property type="term" value="F:ATP binding"/>
    <property type="evidence" value="ECO:0007669"/>
    <property type="project" value="UniProtKB-UniRule"/>
</dbReference>
<comment type="caution">
    <text evidence="7">The sequence shown here is derived from an EMBL/GenBank/DDBJ whole genome shotgun (WGS) entry which is preliminary data.</text>
</comment>
<dbReference type="SUPFAM" id="SSF52540">
    <property type="entry name" value="P-loop containing nucleoside triphosphate hydrolases"/>
    <property type="match status" value="1"/>
</dbReference>
<sequence length="213" mass="24018">MIVVGIVGAPAGGKSTVAKCLQELGATWINADLVARNVLEQAPVQAQLLRHFGPQIADGDGKINRSKLAQLVFGDDDESQRGLQYLESVLHPPTRIEITRRLREAESAGVQVAVLDVPLLFESKWDRSCDEVWCVKSTWAHRLQRAQQRGWDEAELRKRESKQLAMEQKCRLSQRVLTNDRGLDDLCCQVRQNWDILTHSDAHYVTDAHCQDP</sequence>
<accession>A0A5C6DY17</accession>
<comment type="pathway">
    <text evidence="5">Cofactor biosynthesis; coenzyme A biosynthesis; CoA from (R)-pantothenate: step 5/5.</text>
</comment>
<gene>
    <name evidence="5 7" type="primary">coaE</name>
    <name evidence="7" type="ORF">Poly41_06290</name>
</gene>
<evidence type="ECO:0000313" key="8">
    <source>
        <dbReference type="Proteomes" id="UP000319143"/>
    </source>
</evidence>
<dbReference type="GO" id="GO:0015937">
    <property type="term" value="P:coenzyme A biosynthetic process"/>
    <property type="evidence" value="ECO:0007669"/>
    <property type="project" value="UniProtKB-UniRule"/>
</dbReference>
<dbReference type="NCBIfam" id="TIGR00152">
    <property type="entry name" value="dephospho-CoA kinase"/>
    <property type="match status" value="1"/>
</dbReference>
<dbReference type="InterPro" id="IPR027417">
    <property type="entry name" value="P-loop_NTPase"/>
</dbReference>
<comment type="subcellular location">
    <subcellularLocation>
        <location evidence="5">Cytoplasm</location>
    </subcellularLocation>
</comment>
<comment type="function">
    <text evidence="5">Catalyzes the phosphorylation of the 3'-hydroxyl group of dephosphocoenzyme A to form coenzyme A.</text>
</comment>
<evidence type="ECO:0000256" key="3">
    <source>
        <dbReference type="ARBA" id="ARBA00022840"/>
    </source>
</evidence>
<name>A0A5C6DY17_9BACT</name>
<evidence type="ECO:0000256" key="4">
    <source>
        <dbReference type="ARBA" id="ARBA00022993"/>
    </source>
</evidence>
<keyword evidence="2 5" id="KW-0547">Nucleotide-binding</keyword>
<keyword evidence="4 5" id="KW-0173">Coenzyme A biosynthesis</keyword>
<dbReference type="EMBL" id="SJPV01000001">
    <property type="protein sequence ID" value="TWU42333.1"/>
    <property type="molecule type" value="Genomic_DNA"/>
</dbReference>
<evidence type="ECO:0000313" key="7">
    <source>
        <dbReference type="EMBL" id="TWU42333.1"/>
    </source>
</evidence>
<proteinExistence type="inferred from homology"/>
<keyword evidence="5 7" id="KW-0808">Transferase</keyword>
<evidence type="ECO:0000256" key="1">
    <source>
        <dbReference type="ARBA" id="ARBA00009018"/>
    </source>
</evidence>
<dbReference type="InterPro" id="IPR001977">
    <property type="entry name" value="Depp_CoAkinase"/>
</dbReference>
<comment type="similarity">
    <text evidence="1 5">Belongs to the CoaE family.</text>
</comment>
<dbReference type="EC" id="2.7.1.24" evidence="5 6"/>
<dbReference type="RefSeq" id="WP_146524418.1">
    <property type="nucleotide sequence ID" value="NZ_SJPV01000001.1"/>
</dbReference>
<evidence type="ECO:0000256" key="2">
    <source>
        <dbReference type="ARBA" id="ARBA00022741"/>
    </source>
</evidence>
<comment type="catalytic activity">
    <reaction evidence="5">
        <text>3'-dephospho-CoA + ATP = ADP + CoA + H(+)</text>
        <dbReference type="Rhea" id="RHEA:18245"/>
        <dbReference type="ChEBI" id="CHEBI:15378"/>
        <dbReference type="ChEBI" id="CHEBI:30616"/>
        <dbReference type="ChEBI" id="CHEBI:57287"/>
        <dbReference type="ChEBI" id="CHEBI:57328"/>
        <dbReference type="ChEBI" id="CHEBI:456216"/>
        <dbReference type="EC" id="2.7.1.24"/>
    </reaction>
</comment>
<keyword evidence="3 5" id="KW-0067">ATP-binding</keyword>
<dbReference type="GO" id="GO:0004140">
    <property type="term" value="F:dephospho-CoA kinase activity"/>
    <property type="evidence" value="ECO:0007669"/>
    <property type="project" value="UniProtKB-UniRule"/>
</dbReference>
<dbReference type="PANTHER" id="PTHR10695">
    <property type="entry name" value="DEPHOSPHO-COA KINASE-RELATED"/>
    <property type="match status" value="1"/>
</dbReference>
<protein>
    <recommendedName>
        <fullName evidence="5 6">Dephospho-CoA kinase</fullName>
        <ecNumber evidence="5 6">2.7.1.24</ecNumber>
    </recommendedName>
    <alternativeName>
        <fullName evidence="5">Dephosphocoenzyme A kinase</fullName>
    </alternativeName>
</protein>
<evidence type="ECO:0000256" key="5">
    <source>
        <dbReference type="HAMAP-Rule" id="MF_00376"/>
    </source>
</evidence>
<keyword evidence="5 7" id="KW-0418">Kinase</keyword>
<keyword evidence="5" id="KW-0963">Cytoplasm</keyword>
<dbReference type="PROSITE" id="PS51219">
    <property type="entry name" value="DPCK"/>
    <property type="match status" value="1"/>
</dbReference>
<dbReference type="Gene3D" id="3.40.50.300">
    <property type="entry name" value="P-loop containing nucleotide triphosphate hydrolases"/>
    <property type="match status" value="1"/>
</dbReference>
<dbReference type="UniPathway" id="UPA00241">
    <property type="reaction ID" value="UER00356"/>
</dbReference>
<feature type="binding site" evidence="5">
    <location>
        <begin position="11"/>
        <end position="16"/>
    </location>
    <ligand>
        <name>ATP</name>
        <dbReference type="ChEBI" id="CHEBI:30616"/>
    </ligand>
</feature>
<dbReference type="HAMAP" id="MF_00376">
    <property type="entry name" value="Dephospho_CoA_kinase"/>
    <property type="match status" value="1"/>
</dbReference>
<evidence type="ECO:0000256" key="6">
    <source>
        <dbReference type="NCBIfam" id="TIGR00152"/>
    </source>
</evidence>
<dbReference type="PANTHER" id="PTHR10695:SF46">
    <property type="entry name" value="BIFUNCTIONAL COENZYME A SYNTHASE-RELATED"/>
    <property type="match status" value="1"/>
</dbReference>
<dbReference type="OrthoDB" id="9812943at2"/>
<dbReference type="GO" id="GO:0005737">
    <property type="term" value="C:cytoplasm"/>
    <property type="evidence" value="ECO:0007669"/>
    <property type="project" value="UniProtKB-SubCell"/>
</dbReference>
<dbReference type="AlphaFoldDB" id="A0A5C6DY17"/>
<dbReference type="CDD" id="cd02022">
    <property type="entry name" value="DPCK"/>
    <property type="match status" value="1"/>
</dbReference>
<dbReference type="Pfam" id="PF01121">
    <property type="entry name" value="CoaE"/>
    <property type="match status" value="1"/>
</dbReference>
<dbReference type="Proteomes" id="UP000319143">
    <property type="component" value="Unassembled WGS sequence"/>
</dbReference>